<proteinExistence type="inferred from homology"/>
<name>A0ABW5H476_9PSEU</name>
<accession>A0ABW5H476</accession>
<dbReference type="PANTHER" id="PTHR46696:SF6">
    <property type="entry name" value="P450, PUTATIVE (EUROFUNG)-RELATED"/>
    <property type="match status" value="1"/>
</dbReference>
<dbReference type="SUPFAM" id="SSF48264">
    <property type="entry name" value="Cytochrome P450"/>
    <property type="match status" value="1"/>
</dbReference>
<dbReference type="Proteomes" id="UP001597483">
    <property type="component" value="Unassembled WGS sequence"/>
</dbReference>
<keyword evidence="3" id="KW-1185">Reference proteome</keyword>
<dbReference type="InterPro" id="IPR036396">
    <property type="entry name" value="Cyt_P450_sf"/>
</dbReference>
<dbReference type="Gene3D" id="1.10.630.10">
    <property type="entry name" value="Cytochrome P450"/>
    <property type="match status" value="1"/>
</dbReference>
<organism evidence="2 3">
    <name type="scientific">Amycolatopsis silviterrae</name>
    <dbReference type="NCBI Taxonomy" id="1656914"/>
    <lineage>
        <taxon>Bacteria</taxon>
        <taxon>Bacillati</taxon>
        <taxon>Actinomycetota</taxon>
        <taxon>Actinomycetes</taxon>
        <taxon>Pseudonocardiales</taxon>
        <taxon>Pseudonocardiaceae</taxon>
        <taxon>Amycolatopsis</taxon>
    </lineage>
</organism>
<comment type="caution">
    <text evidence="2">The sequence shown here is derived from an EMBL/GenBank/DDBJ whole genome shotgun (WGS) entry which is preliminary data.</text>
</comment>
<dbReference type="InterPro" id="IPR002397">
    <property type="entry name" value="Cyt_P450_B"/>
</dbReference>
<dbReference type="PANTHER" id="PTHR46696">
    <property type="entry name" value="P450, PUTATIVE (EUROFUNG)-RELATED"/>
    <property type="match status" value="1"/>
</dbReference>
<sequence>MPCPAEDLPSLAALPIPVLQPAPDWRRLQESRAVVRVRTYAGDEAWLITRYAEIKELLAGAKLGRAHPDPANAPKFIDSPILDAAAGQTDYANEVAEHRLMRSVLTPYFSRKRMLAIEPAVAAIVDEAADVMAAHGPPADLQELFTNPVSMAVVCELIGIPAEDREEVGRRLADVSMLGGDTDGLGPVADALGRLIALRRREPRDDLLSGVCATELSGDEVANLVAGVIFGSRGVVNHLAFGVARLCSDDDLRAKVTADPELMSAAVEELLRTASAGGVIMPHYAREDLDVGGVRIPAGDLVLLDLSLANTDSRAFDEPDRFDLARPSNPHLTFSAGIWHCVGAPLARVELRVAFSALLKRFPGLRLVRPVSELVAPDDELAAGLTELLVAW</sequence>
<dbReference type="EMBL" id="JBHUKS010000006">
    <property type="protein sequence ID" value="MFD2467948.1"/>
    <property type="molecule type" value="Genomic_DNA"/>
</dbReference>
<evidence type="ECO:0000313" key="3">
    <source>
        <dbReference type="Proteomes" id="UP001597483"/>
    </source>
</evidence>
<comment type="similarity">
    <text evidence="1">Belongs to the cytochrome P450 family.</text>
</comment>
<evidence type="ECO:0000313" key="2">
    <source>
        <dbReference type="EMBL" id="MFD2467948.1"/>
    </source>
</evidence>
<reference evidence="3" key="1">
    <citation type="journal article" date="2019" name="Int. J. Syst. Evol. Microbiol.">
        <title>The Global Catalogue of Microorganisms (GCM) 10K type strain sequencing project: providing services to taxonomists for standard genome sequencing and annotation.</title>
        <authorList>
            <consortium name="The Broad Institute Genomics Platform"/>
            <consortium name="The Broad Institute Genome Sequencing Center for Infectious Disease"/>
            <person name="Wu L."/>
            <person name="Ma J."/>
        </authorList>
    </citation>
    <scope>NUCLEOTIDE SEQUENCE [LARGE SCALE GENOMIC DNA]</scope>
    <source>
        <strain evidence="3">CGMCC 4.7641</strain>
    </source>
</reference>
<gene>
    <name evidence="2" type="ORF">ACFSVL_11110</name>
</gene>
<evidence type="ECO:0000256" key="1">
    <source>
        <dbReference type="ARBA" id="ARBA00010617"/>
    </source>
</evidence>
<protein>
    <submittedName>
        <fullName evidence="2">Cytochrome P450</fullName>
    </submittedName>
</protein>
<dbReference type="PRINTS" id="PR00359">
    <property type="entry name" value="BP450"/>
</dbReference>
<dbReference type="Pfam" id="PF00067">
    <property type="entry name" value="p450"/>
    <property type="match status" value="1"/>
</dbReference>
<dbReference type="InterPro" id="IPR001128">
    <property type="entry name" value="Cyt_P450"/>
</dbReference>
<dbReference type="RefSeq" id="WP_378303132.1">
    <property type="nucleotide sequence ID" value="NZ_JBHUKS010000006.1"/>
</dbReference>